<dbReference type="Pfam" id="PF00383">
    <property type="entry name" value="dCMP_cyt_deam_1"/>
    <property type="match status" value="1"/>
</dbReference>
<dbReference type="Proteomes" id="UP000448292">
    <property type="component" value="Unassembled WGS sequence"/>
</dbReference>
<dbReference type="InterPro" id="IPR002125">
    <property type="entry name" value="CMP_dCMP_dom"/>
</dbReference>
<evidence type="ECO:0000259" key="9">
    <source>
        <dbReference type="PROSITE" id="PS51747"/>
    </source>
</evidence>
<evidence type="ECO:0000256" key="7">
    <source>
        <dbReference type="ARBA" id="ARBA00048045"/>
    </source>
</evidence>
<dbReference type="EC" id="3.5.4.33" evidence="8"/>
<feature type="active site" description="Proton donor" evidence="8">
    <location>
        <position position="68"/>
    </location>
</feature>
<organism evidence="10 11">
    <name type="scientific">Oceanidesulfovibrio indonesiensis</name>
    <dbReference type="NCBI Taxonomy" id="54767"/>
    <lineage>
        <taxon>Bacteria</taxon>
        <taxon>Pseudomonadati</taxon>
        <taxon>Thermodesulfobacteriota</taxon>
        <taxon>Desulfovibrionia</taxon>
        <taxon>Desulfovibrionales</taxon>
        <taxon>Desulfovibrionaceae</taxon>
        <taxon>Oceanidesulfovibrio</taxon>
    </lineage>
</organism>
<dbReference type="PROSITE" id="PS00903">
    <property type="entry name" value="CYT_DCMP_DEAMINASES_1"/>
    <property type="match status" value="1"/>
</dbReference>
<feature type="binding site" evidence="8">
    <location>
        <position position="66"/>
    </location>
    <ligand>
        <name>Zn(2+)</name>
        <dbReference type="ChEBI" id="CHEBI:29105"/>
        <note>catalytic</note>
    </ligand>
</feature>
<keyword evidence="6 8" id="KW-0862">Zinc</keyword>
<keyword evidence="3 8" id="KW-0819">tRNA processing</keyword>
<dbReference type="FunFam" id="3.40.140.10:FF:000005">
    <property type="entry name" value="tRNA-specific adenosine deaminase"/>
    <property type="match status" value="1"/>
</dbReference>
<dbReference type="NCBIfam" id="NF008113">
    <property type="entry name" value="PRK10860.1"/>
    <property type="match status" value="1"/>
</dbReference>
<dbReference type="PROSITE" id="PS51747">
    <property type="entry name" value="CYT_DCMP_DEAMINASES_2"/>
    <property type="match status" value="1"/>
</dbReference>
<dbReference type="RefSeq" id="WP_144303811.1">
    <property type="nucleotide sequence ID" value="NZ_QMIE01000013.1"/>
</dbReference>
<dbReference type="InterPro" id="IPR016193">
    <property type="entry name" value="Cytidine_deaminase-like"/>
</dbReference>
<accession>A0A7M3MCH0</accession>
<dbReference type="AlphaFoldDB" id="A0A7M3MCH0"/>
<comment type="subunit">
    <text evidence="2 8">Homodimer.</text>
</comment>
<dbReference type="GO" id="GO:0002100">
    <property type="term" value="P:tRNA wobble adenosine to inosine editing"/>
    <property type="evidence" value="ECO:0007669"/>
    <property type="project" value="UniProtKB-UniRule"/>
</dbReference>
<evidence type="ECO:0000313" key="11">
    <source>
        <dbReference type="Proteomes" id="UP000448292"/>
    </source>
</evidence>
<proteinExistence type="inferred from homology"/>
<sequence>MTEVFSFPESSGLRSWEDVMRLALEQARRAEMEGEVPIGAVVVSAEGRIVGRGRNRPIAAQDPTAHAEIEALRDAALEVGNYRLPETILAVTLEPCLMCMGAMVHARVGRLVYGAGDPKTGAAGSCMDAAALPFLNHRMKVTGGVLADECGELLRRFFKSRR</sequence>
<comment type="caution">
    <text evidence="10">The sequence shown here is derived from an EMBL/GenBank/DDBJ whole genome shotgun (WGS) entry which is preliminary data.</text>
</comment>
<evidence type="ECO:0000256" key="6">
    <source>
        <dbReference type="ARBA" id="ARBA00022833"/>
    </source>
</evidence>
<keyword evidence="5 8" id="KW-0378">Hydrolase</keyword>
<dbReference type="GO" id="GO:0052717">
    <property type="term" value="F:tRNA-specific adenosine-34 deaminase activity"/>
    <property type="evidence" value="ECO:0007669"/>
    <property type="project" value="UniProtKB-UniRule"/>
</dbReference>
<keyword evidence="4 8" id="KW-0479">Metal-binding</keyword>
<comment type="catalytic activity">
    <reaction evidence="7 8">
        <text>adenosine(34) in tRNA + H2O + H(+) = inosine(34) in tRNA + NH4(+)</text>
        <dbReference type="Rhea" id="RHEA:43168"/>
        <dbReference type="Rhea" id="RHEA-COMP:10373"/>
        <dbReference type="Rhea" id="RHEA-COMP:10374"/>
        <dbReference type="ChEBI" id="CHEBI:15377"/>
        <dbReference type="ChEBI" id="CHEBI:15378"/>
        <dbReference type="ChEBI" id="CHEBI:28938"/>
        <dbReference type="ChEBI" id="CHEBI:74411"/>
        <dbReference type="ChEBI" id="CHEBI:82852"/>
        <dbReference type="EC" id="3.5.4.33"/>
    </reaction>
</comment>
<gene>
    <name evidence="8" type="primary">tadA</name>
    <name evidence="10" type="ORF">DPQ33_13795</name>
</gene>
<dbReference type="PANTHER" id="PTHR11079">
    <property type="entry name" value="CYTOSINE DEAMINASE FAMILY MEMBER"/>
    <property type="match status" value="1"/>
</dbReference>
<evidence type="ECO:0000313" key="10">
    <source>
        <dbReference type="EMBL" id="TVM16031.1"/>
    </source>
</evidence>
<evidence type="ECO:0000256" key="1">
    <source>
        <dbReference type="ARBA" id="ARBA00010669"/>
    </source>
</evidence>
<dbReference type="InterPro" id="IPR028883">
    <property type="entry name" value="tRNA_aden_deaminase"/>
</dbReference>
<comment type="similarity">
    <text evidence="1">Belongs to the cytidine and deoxycytidylate deaminase family. ADAT2 subfamily.</text>
</comment>
<evidence type="ECO:0000256" key="8">
    <source>
        <dbReference type="HAMAP-Rule" id="MF_00972"/>
    </source>
</evidence>
<dbReference type="GO" id="GO:0008270">
    <property type="term" value="F:zinc ion binding"/>
    <property type="evidence" value="ECO:0007669"/>
    <property type="project" value="UniProtKB-UniRule"/>
</dbReference>
<evidence type="ECO:0000256" key="3">
    <source>
        <dbReference type="ARBA" id="ARBA00022694"/>
    </source>
</evidence>
<dbReference type="InterPro" id="IPR016192">
    <property type="entry name" value="APOBEC/CMP_deaminase_Zn-bd"/>
</dbReference>
<keyword evidence="11" id="KW-1185">Reference proteome</keyword>
<feature type="binding site" evidence="8">
    <location>
        <position position="96"/>
    </location>
    <ligand>
        <name>Zn(2+)</name>
        <dbReference type="ChEBI" id="CHEBI:29105"/>
        <note>catalytic</note>
    </ligand>
</feature>
<dbReference type="HAMAP" id="MF_00972">
    <property type="entry name" value="tRNA_aden_deaminase"/>
    <property type="match status" value="1"/>
</dbReference>
<dbReference type="Gene3D" id="3.40.140.10">
    <property type="entry name" value="Cytidine Deaminase, domain 2"/>
    <property type="match status" value="1"/>
</dbReference>
<evidence type="ECO:0000256" key="5">
    <source>
        <dbReference type="ARBA" id="ARBA00022801"/>
    </source>
</evidence>
<dbReference type="EMBL" id="QMIE01000013">
    <property type="protein sequence ID" value="TVM16031.1"/>
    <property type="molecule type" value="Genomic_DNA"/>
</dbReference>
<comment type="function">
    <text evidence="8">Catalyzes the deamination of adenosine to inosine at the wobble position 34 of tRNA(Arg2).</text>
</comment>
<feature type="domain" description="CMP/dCMP-type deaminase" evidence="9">
    <location>
        <begin position="14"/>
        <end position="126"/>
    </location>
</feature>
<dbReference type="SUPFAM" id="SSF53927">
    <property type="entry name" value="Cytidine deaminase-like"/>
    <property type="match status" value="1"/>
</dbReference>
<dbReference type="CDD" id="cd01285">
    <property type="entry name" value="nucleoside_deaminase"/>
    <property type="match status" value="1"/>
</dbReference>
<evidence type="ECO:0000256" key="2">
    <source>
        <dbReference type="ARBA" id="ARBA00011738"/>
    </source>
</evidence>
<dbReference type="PANTHER" id="PTHR11079:SF202">
    <property type="entry name" value="TRNA-SPECIFIC ADENOSINE DEAMINASE"/>
    <property type="match status" value="1"/>
</dbReference>
<dbReference type="OrthoDB" id="9802676at2"/>
<feature type="binding site" evidence="8">
    <location>
        <position position="99"/>
    </location>
    <ligand>
        <name>Zn(2+)</name>
        <dbReference type="ChEBI" id="CHEBI:29105"/>
        <note>catalytic</note>
    </ligand>
</feature>
<name>A0A7M3MCH0_9BACT</name>
<comment type="cofactor">
    <cofactor evidence="8">
        <name>Zn(2+)</name>
        <dbReference type="ChEBI" id="CHEBI:29105"/>
    </cofactor>
    <text evidence="8">Binds 1 zinc ion per subunit.</text>
</comment>
<evidence type="ECO:0000256" key="4">
    <source>
        <dbReference type="ARBA" id="ARBA00022723"/>
    </source>
</evidence>
<protein>
    <recommendedName>
        <fullName evidence="8">tRNA-specific adenosine deaminase</fullName>
        <ecNumber evidence="8">3.5.4.33</ecNumber>
    </recommendedName>
</protein>
<reference evidence="10 11" key="1">
    <citation type="submission" date="2018-06" db="EMBL/GenBank/DDBJ databases">
        <title>Complete genome of Desulfovibrio indonesiensis P37SLT.</title>
        <authorList>
            <person name="Crispim J.S."/>
            <person name="Vidigal P.M.P."/>
            <person name="Silva L.C.F."/>
            <person name="Laguardia C.N."/>
            <person name="Araujo L.C."/>
            <person name="Dias R.S."/>
            <person name="Sousa M.P."/>
            <person name="Paula S.O."/>
            <person name="Silva C."/>
        </authorList>
    </citation>
    <scope>NUCLEOTIDE SEQUENCE [LARGE SCALE GENOMIC DNA]</scope>
    <source>
        <strain evidence="10 11">P37SLT</strain>
    </source>
</reference>